<dbReference type="Proteomes" id="UP001291623">
    <property type="component" value="Unassembled WGS sequence"/>
</dbReference>
<proteinExistence type="predicted"/>
<dbReference type="AlphaFoldDB" id="A0AAE1SAG8"/>
<reference evidence="1" key="1">
    <citation type="submission" date="2023-12" db="EMBL/GenBank/DDBJ databases">
        <title>Genome assembly of Anisodus tanguticus.</title>
        <authorList>
            <person name="Wang Y.-J."/>
        </authorList>
    </citation>
    <scope>NUCLEOTIDE SEQUENCE</scope>
    <source>
        <strain evidence="1">KB-2021</strain>
        <tissue evidence="1">Leaf</tissue>
    </source>
</reference>
<gene>
    <name evidence="1" type="ORF">RND71_014315</name>
</gene>
<evidence type="ECO:0000313" key="1">
    <source>
        <dbReference type="EMBL" id="KAK4366435.1"/>
    </source>
</evidence>
<evidence type="ECO:0000313" key="2">
    <source>
        <dbReference type="Proteomes" id="UP001291623"/>
    </source>
</evidence>
<organism evidence="1 2">
    <name type="scientific">Anisodus tanguticus</name>
    <dbReference type="NCBI Taxonomy" id="243964"/>
    <lineage>
        <taxon>Eukaryota</taxon>
        <taxon>Viridiplantae</taxon>
        <taxon>Streptophyta</taxon>
        <taxon>Embryophyta</taxon>
        <taxon>Tracheophyta</taxon>
        <taxon>Spermatophyta</taxon>
        <taxon>Magnoliopsida</taxon>
        <taxon>eudicotyledons</taxon>
        <taxon>Gunneridae</taxon>
        <taxon>Pentapetalae</taxon>
        <taxon>asterids</taxon>
        <taxon>lamiids</taxon>
        <taxon>Solanales</taxon>
        <taxon>Solanaceae</taxon>
        <taxon>Solanoideae</taxon>
        <taxon>Hyoscyameae</taxon>
        <taxon>Anisodus</taxon>
    </lineage>
</organism>
<keyword evidence="2" id="KW-1185">Reference proteome</keyword>
<sequence>MCRNFLQKIHGEQPTSLVDYRFVPCPIELIFGQSVPLISVFDWELTEVDSEICSSRLSSVNRSCVLVIFFQSYLL</sequence>
<dbReference type="EMBL" id="JAVYJV010000007">
    <property type="protein sequence ID" value="KAK4366435.1"/>
    <property type="molecule type" value="Genomic_DNA"/>
</dbReference>
<name>A0AAE1SAG8_9SOLA</name>
<accession>A0AAE1SAG8</accession>
<comment type="caution">
    <text evidence="1">The sequence shown here is derived from an EMBL/GenBank/DDBJ whole genome shotgun (WGS) entry which is preliminary data.</text>
</comment>
<protein>
    <submittedName>
        <fullName evidence="1">Uncharacterized protein</fullName>
    </submittedName>
</protein>